<feature type="non-terminal residue" evidence="10">
    <location>
        <position position="261"/>
    </location>
</feature>
<comment type="similarity">
    <text evidence="2">Belongs to the CPA3 antiporters (TC 2.A.63) subunit D family.</text>
</comment>
<dbReference type="PRINTS" id="PR01437">
    <property type="entry name" value="NUOXDRDTASE4"/>
</dbReference>
<evidence type="ECO:0000256" key="2">
    <source>
        <dbReference type="ARBA" id="ARBA00005346"/>
    </source>
</evidence>
<dbReference type="EMBL" id="JBHTIS010000747">
    <property type="protein sequence ID" value="MFD1046665.1"/>
    <property type="molecule type" value="Genomic_DNA"/>
</dbReference>
<evidence type="ECO:0000256" key="6">
    <source>
        <dbReference type="ARBA" id="ARBA00023136"/>
    </source>
</evidence>
<gene>
    <name evidence="10" type="ORF">ACFQ1S_14445</name>
</gene>
<evidence type="ECO:0000256" key="7">
    <source>
        <dbReference type="RuleBase" id="RU000320"/>
    </source>
</evidence>
<dbReference type="PANTHER" id="PTHR42703:SF1">
    <property type="entry name" value="NA(+)_H(+) ANTIPORTER SUBUNIT D1"/>
    <property type="match status" value="1"/>
</dbReference>
<feature type="transmembrane region" description="Helical" evidence="8">
    <location>
        <begin position="93"/>
        <end position="118"/>
    </location>
</feature>
<dbReference type="Proteomes" id="UP001597045">
    <property type="component" value="Unassembled WGS sequence"/>
</dbReference>
<accession>A0ABW3M7G4</accession>
<feature type="domain" description="NADH:quinone oxidoreductase/Mrp antiporter transmembrane" evidence="9">
    <location>
        <begin position="18"/>
        <end position="245"/>
    </location>
</feature>
<evidence type="ECO:0000259" key="9">
    <source>
        <dbReference type="Pfam" id="PF00361"/>
    </source>
</evidence>
<dbReference type="InterPro" id="IPR003918">
    <property type="entry name" value="NADH_UbQ_OxRdtase"/>
</dbReference>
<sequence>MLILLFLAGMVGFSLTADLFDLFVFLELMSAAAYALTGHKIEEPRAVQGGFTFGVVTSLSAYFTLTGIGLLYARTGQLGMSQIGAGLHAMDPLVLAAVVLVLTGLFVKAAIVPFHFWLADAHAVAPTPVCVLFSGVMAPLGVYGLWRVTTVVFGGVLDPRGTFQVLGLVTALVGAVLCLMQRHLKRMLAYSTIAHLGLFLIGMTSGVTGAVTYVLGHAGVKGALFLLVGVLLARKGNVDELDLRGQVRDLRLTRWLFPVGG</sequence>
<feature type="transmembrane region" description="Helical" evidence="8">
    <location>
        <begin position="161"/>
        <end position="180"/>
    </location>
</feature>
<feature type="transmembrane region" description="Helical" evidence="8">
    <location>
        <begin position="51"/>
        <end position="73"/>
    </location>
</feature>
<organism evidence="10 11">
    <name type="scientific">Kibdelosporangium lantanae</name>
    <dbReference type="NCBI Taxonomy" id="1497396"/>
    <lineage>
        <taxon>Bacteria</taxon>
        <taxon>Bacillati</taxon>
        <taxon>Actinomycetota</taxon>
        <taxon>Actinomycetes</taxon>
        <taxon>Pseudonocardiales</taxon>
        <taxon>Pseudonocardiaceae</taxon>
        <taxon>Kibdelosporangium</taxon>
    </lineage>
</organism>
<keyword evidence="3" id="KW-1003">Cell membrane</keyword>
<comment type="subcellular location">
    <subcellularLocation>
        <location evidence="1">Cell membrane</location>
        <topology evidence="1">Multi-pass membrane protein</topology>
    </subcellularLocation>
    <subcellularLocation>
        <location evidence="7">Membrane</location>
        <topology evidence="7">Multi-pass membrane protein</topology>
    </subcellularLocation>
</comment>
<comment type="caution">
    <text evidence="10">The sequence shown here is derived from an EMBL/GenBank/DDBJ whole genome shotgun (WGS) entry which is preliminary data.</text>
</comment>
<evidence type="ECO:0000256" key="4">
    <source>
        <dbReference type="ARBA" id="ARBA00022692"/>
    </source>
</evidence>
<keyword evidence="6 8" id="KW-0472">Membrane</keyword>
<keyword evidence="5 8" id="KW-1133">Transmembrane helix</keyword>
<feature type="transmembrane region" description="Helical" evidence="8">
    <location>
        <begin position="187"/>
        <end position="207"/>
    </location>
</feature>
<keyword evidence="4 7" id="KW-0812">Transmembrane</keyword>
<evidence type="ECO:0000256" key="5">
    <source>
        <dbReference type="ARBA" id="ARBA00022989"/>
    </source>
</evidence>
<keyword evidence="11" id="KW-1185">Reference proteome</keyword>
<evidence type="ECO:0000256" key="8">
    <source>
        <dbReference type="SAM" id="Phobius"/>
    </source>
</evidence>
<evidence type="ECO:0000256" key="1">
    <source>
        <dbReference type="ARBA" id="ARBA00004651"/>
    </source>
</evidence>
<protein>
    <submittedName>
        <fullName evidence="10">Complex I subunit 5 family protein</fullName>
    </submittedName>
</protein>
<evidence type="ECO:0000313" key="11">
    <source>
        <dbReference type="Proteomes" id="UP001597045"/>
    </source>
</evidence>
<proteinExistence type="inferred from homology"/>
<name>A0ABW3M7G4_9PSEU</name>
<dbReference type="InterPro" id="IPR050586">
    <property type="entry name" value="CPA3_Na-H_Antiporter_D"/>
</dbReference>
<dbReference type="Pfam" id="PF00361">
    <property type="entry name" value="Proton_antipo_M"/>
    <property type="match status" value="1"/>
</dbReference>
<reference evidence="11" key="1">
    <citation type="journal article" date="2019" name="Int. J. Syst. Evol. Microbiol.">
        <title>The Global Catalogue of Microorganisms (GCM) 10K type strain sequencing project: providing services to taxonomists for standard genome sequencing and annotation.</title>
        <authorList>
            <consortium name="The Broad Institute Genomics Platform"/>
            <consortium name="The Broad Institute Genome Sequencing Center for Infectious Disease"/>
            <person name="Wu L."/>
            <person name="Ma J."/>
        </authorList>
    </citation>
    <scope>NUCLEOTIDE SEQUENCE [LARGE SCALE GENOMIC DNA]</scope>
    <source>
        <strain evidence="11">JCM 31486</strain>
    </source>
</reference>
<dbReference type="PANTHER" id="PTHR42703">
    <property type="entry name" value="NADH DEHYDROGENASE"/>
    <property type="match status" value="1"/>
</dbReference>
<evidence type="ECO:0000313" key="10">
    <source>
        <dbReference type="EMBL" id="MFD1046665.1"/>
    </source>
</evidence>
<dbReference type="InterPro" id="IPR001750">
    <property type="entry name" value="ND/Mrp_TM"/>
</dbReference>
<evidence type="ECO:0000256" key="3">
    <source>
        <dbReference type="ARBA" id="ARBA00022475"/>
    </source>
</evidence>